<reference evidence="2 3" key="1">
    <citation type="submission" date="2022-02" db="EMBL/GenBank/DDBJ databases">
        <authorList>
            <person name="Min J."/>
        </authorList>
    </citation>
    <scope>NUCLEOTIDE SEQUENCE [LARGE SCALE GENOMIC DNA]</scope>
    <source>
        <strain evidence="2 3">GR10-1</strain>
    </source>
</reference>
<keyword evidence="3" id="KW-1185">Reference proteome</keyword>
<dbReference type="Proteomes" id="UP001202248">
    <property type="component" value="Unassembled WGS sequence"/>
</dbReference>
<evidence type="ECO:0000313" key="2">
    <source>
        <dbReference type="EMBL" id="MCH5600588.1"/>
    </source>
</evidence>
<accession>A0ABS9SQB6</accession>
<protein>
    <submittedName>
        <fullName evidence="2">Uncharacterized protein</fullName>
    </submittedName>
</protein>
<keyword evidence="1" id="KW-0812">Transmembrane</keyword>
<sequence>MHTLNEDDHISNPYIVPENYFNTLEQRIIDQIGQEHFFDLPDVTQDATFRAPAGYFNKLETSISYKIGQGKATKRRILSWYKVAAAAIITGIIAFSALRLLNNNTHSQLAEKTMSASDIQKVNSSELAEFAEVGEENLAGTTVGKKSIDANQLFKGVSNQELQNFLNENAANDSDLF</sequence>
<organism evidence="2 3">
    <name type="scientific">Niabella ginsengisoli</name>
    <dbReference type="NCBI Taxonomy" id="522298"/>
    <lineage>
        <taxon>Bacteria</taxon>
        <taxon>Pseudomonadati</taxon>
        <taxon>Bacteroidota</taxon>
        <taxon>Chitinophagia</taxon>
        <taxon>Chitinophagales</taxon>
        <taxon>Chitinophagaceae</taxon>
        <taxon>Niabella</taxon>
    </lineage>
</organism>
<proteinExistence type="predicted"/>
<keyword evidence="1" id="KW-0472">Membrane</keyword>
<comment type="caution">
    <text evidence="2">The sequence shown here is derived from an EMBL/GenBank/DDBJ whole genome shotgun (WGS) entry which is preliminary data.</text>
</comment>
<feature type="transmembrane region" description="Helical" evidence="1">
    <location>
        <begin position="80"/>
        <end position="101"/>
    </location>
</feature>
<dbReference type="EMBL" id="JAKWBL010000004">
    <property type="protein sequence ID" value="MCH5600588.1"/>
    <property type="molecule type" value="Genomic_DNA"/>
</dbReference>
<dbReference type="RefSeq" id="WP_240832883.1">
    <property type="nucleotide sequence ID" value="NZ_JAKWBL010000004.1"/>
</dbReference>
<name>A0ABS9SQB6_9BACT</name>
<keyword evidence="1" id="KW-1133">Transmembrane helix</keyword>
<evidence type="ECO:0000313" key="3">
    <source>
        <dbReference type="Proteomes" id="UP001202248"/>
    </source>
</evidence>
<evidence type="ECO:0000256" key="1">
    <source>
        <dbReference type="SAM" id="Phobius"/>
    </source>
</evidence>
<gene>
    <name evidence="2" type="ORF">MKP09_23070</name>
</gene>